<evidence type="ECO:0000313" key="2">
    <source>
        <dbReference type="EMBL" id="MBC5753565.1"/>
    </source>
</evidence>
<dbReference type="RefSeq" id="WP_186981932.1">
    <property type="nucleotide sequence ID" value="NZ_JACOQH010000003.1"/>
</dbReference>
<feature type="transmembrane region" description="Helical" evidence="1">
    <location>
        <begin position="116"/>
        <end position="138"/>
    </location>
</feature>
<keyword evidence="3" id="KW-1185">Reference proteome</keyword>
<reference evidence="2 3" key="1">
    <citation type="submission" date="2020-08" db="EMBL/GenBank/DDBJ databases">
        <title>Genome public.</title>
        <authorList>
            <person name="Liu C."/>
            <person name="Sun Q."/>
        </authorList>
    </citation>
    <scope>NUCLEOTIDE SEQUENCE [LARGE SCALE GENOMIC DNA]</scope>
    <source>
        <strain evidence="2 3">BX0805</strain>
    </source>
</reference>
<keyword evidence="1" id="KW-0472">Membrane</keyword>
<keyword evidence="1" id="KW-0812">Transmembrane</keyword>
<dbReference type="Proteomes" id="UP000621540">
    <property type="component" value="Unassembled WGS sequence"/>
</dbReference>
<accession>A0ABR7I9K6</accession>
<feature type="transmembrane region" description="Helical" evidence="1">
    <location>
        <begin position="90"/>
        <end position="109"/>
    </location>
</feature>
<sequence length="201" mass="21797">MSTQKNGKLLQGKDLISIGIFSAIYFVLNFICMLLSGLHPVIWILMPALIALVTGNPFLLMCAKVQKFGAVLLMGMVTGLLYFVTGQFTVILLGTFLAACLLGELIRFLGGYKSFLWNAAAFAAFSLGMTGSPLPIWIMRESFLTQISEQGMAESYVSTLRALSSQGMLVVMIVAPVIAAFVGAWIANGMFHKHFKKAGMV</sequence>
<feature type="transmembrane region" description="Helical" evidence="1">
    <location>
        <begin position="42"/>
        <end position="61"/>
    </location>
</feature>
<dbReference type="Pfam" id="PF09605">
    <property type="entry name" value="Trep_Strep"/>
    <property type="match status" value="1"/>
</dbReference>
<gene>
    <name evidence="2" type="ORF">H8Z76_05890</name>
</gene>
<proteinExistence type="predicted"/>
<organism evidence="2 3">
    <name type="scientific">Roseburia yibonii</name>
    <dbReference type="NCBI Taxonomy" id="2763063"/>
    <lineage>
        <taxon>Bacteria</taxon>
        <taxon>Bacillati</taxon>
        <taxon>Bacillota</taxon>
        <taxon>Clostridia</taxon>
        <taxon>Lachnospirales</taxon>
        <taxon>Lachnospiraceae</taxon>
        <taxon>Roseburia</taxon>
    </lineage>
</organism>
<evidence type="ECO:0000256" key="1">
    <source>
        <dbReference type="SAM" id="Phobius"/>
    </source>
</evidence>
<feature type="transmembrane region" description="Helical" evidence="1">
    <location>
        <begin position="167"/>
        <end position="187"/>
    </location>
</feature>
<feature type="transmembrane region" description="Helical" evidence="1">
    <location>
        <begin position="15"/>
        <end position="36"/>
    </location>
</feature>
<dbReference type="EMBL" id="JACOQH010000003">
    <property type="protein sequence ID" value="MBC5753565.1"/>
    <property type="molecule type" value="Genomic_DNA"/>
</dbReference>
<name>A0ABR7I9K6_9FIRM</name>
<evidence type="ECO:0000313" key="3">
    <source>
        <dbReference type="Proteomes" id="UP000621540"/>
    </source>
</evidence>
<protein>
    <submittedName>
        <fullName evidence="2">MptD family putative ECF transporter S component</fullName>
    </submittedName>
</protein>
<dbReference type="NCBIfam" id="TIGR02185">
    <property type="entry name" value="Trep_Strep"/>
    <property type="match status" value="1"/>
</dbReference>
<dbReference type="InterPro" id="IPR011733">
    <property type="entry name" value="CHP02185_IM"/>
</dbReference>
<keyword evidence="1" id="KW-1133">Transmembrane helix</keyword>
<comment type="caution">
    <text evidence="2">The sequence shown here is derived from an EMBL/GenBank/DDBJ whole genome shotgun (WGS) entry which is preliminary data.</text>
</comment>